<name>A0A382RDQ2_9ZZZZ</name>
<dbReference type="SUPFAM" id="SSF50998">
    <property type="entry name" value="Quinoprotein alcohol dehydrogenase-like"/>
    <property type="match status" value="1"/>
</dbReference>
<dbReference type="EMBL" id="UINC01120995">
    <property type="protein sequence ID" value="SVC95843.1"/>
    <property type="molecule type" value="Genomic_DNA"/>
</dbReference>
<reference evidence="2" key="1">
    <citation type="submission" date="2018-05" db="EMBL/GenBank/DDBJ databases">
        <authorList>
            <person name="Lanie J.A."/>
            <person name="Ng W.-L."/>
            <person name="Kazmierczak K.M."/>
            <person name="Andrzejewski T.M."/>
            <person name="Davidsen T.M."/>
            <person name="Wayne K.J."/>
            <person name="Tettelin H."/>
            <person name="Glass J.I."/>
            <person name="Rusch D."/>
            <person name="Podicherti R."/>
            <person name="Tsui H.-C.T."/>
            <person name="Winkler M.E."/>
        </authorList>
    </citation>
    <scope>NUCLEOTIDE SEQUENCE</scope>
</reference>
<dbReference type="AlphaFoldDB" id="A0A382RDQ2"/>
<sequence>MNFTLHNLVKLACQTGFVTAFGFCLMLPVTAQPMLGTENGEWRYLGGNVGHTRYSPLDQINRENFEDLEIAWIFHSDNFG</sequence>
<evidence type="ECO:0000259" key="1">
    <source>
        <dbReference type="Pfam" id="PF01011"/>
    </source>
</evidence>
<accession>A0A382RDQ2</accession>
<dbReference type="Pfam" id="PF01011">
    <property type="entry name" value="PQQ"/>
    <property type="match status" value="1"/>
</dbReference>
<feature type="domain" description="Pyrrolo-quinoline quinone repeat" evidence="1">
    <location>
        <begin position="42"/>
        <end position="78"/>
    </location>
</feature>
<gene>
    <name evidence="2" type="ORF">METZ01_LOCUS348697</name>
</gene>
<protein>
    <recommendedName>
        <fullName evidence="1">Pyrrolo-quinoline quinone repeat domain-containing protein</fullName>
    </recommendedName>
</protein>
<feature type="non-terminal residue" evidence="2">
    <location>
        <position position="80"/>
    </location>
</feature>
<evidence type="ECO:0000313" key="2">
    <source>
        <dbReference type="EMBL" id="SVC95843.1"/>
    </source>
</evidence>
<dbReference type="Gene3D" id="2.140.10.10">
    <property type="entry name" value="Quinoprotein alcohol dehydrogenase-like superfamily"/>
    <property type="match status" value="1"/>
</dbReference>
<dbReference type="InterPro" id="IPR011047">
    <property type="entry name" value="Quinoprotein_ADH-like_sf"/>
</dbReference>
<organism evidence="2">
    <name type="scientific">marine metagenome</name>
    <dbReference type="NCBI Taxonomy" id="408172"/>
    <lineage>
        <taxon>unclassified sequences</taxon>
        <taxon>metagenomes</taxon>
        <taxon>ecological metagenomes</taxon>
    </lineage>
</organism>
<proteinExistence type="predicted"/>
<dbReference type="InterPro" id="IPR002372">
    <property type="entry name" value="PQQ_rpt_dom"/>
</dbReference>